<dbReference type="AlphaFoldDB" id="A0A4D6MTJ9"/>
<name>A0A4D6MTJ9_VIGUN</name>
<dbReference type="Proteomes" id="UP000501690">
    <property type="component" value="Linkage Group LG8"/>
</dbReference>
<dbReference type="EMBL" id="CP039352">
    <property type="protein sequence ID" value="QCE04754.1"/>
    <property type="molecule type" value="Genomic_DNA"/>
</dbReference>
<gene>
    <name evidence="1" type="ORF">DEO72_LG8g2792</name>
    <name evidence="2" type="ORF">DEO72_LG8g2793</name>
</gene>
<dbReference type="EMBL" id="CP039352">
    <property type="protein sequence ID" value="QCE04753.1"/>
    <property type="molecule type" value="Genomic_DNA"/>
</dbReference>
<sequence>MAPGGKVGSAGRKRNGKRTVRRWRLAAREVRQAVWNQVLSNDTRGVLGSFGCRVGSRGGFLHSFG</sequence>
<protein>
    <submittedName>
        <fullName evidence="1">Uncharacterized protein</fullName>
    </submittedName>
</protein>
<organism evidence="1 3">
    <name type="scientific">Vigna unguiculata</name>
    <name type="common">Cowpea</name>
    <dbReference type="NCBI Taxonomy" id="3917"/>
    <lineage>
        <taxon>Eukaryota</taxon>
        <taxon>Viridiplantae</taxon>
        <taxon>Streptophyta</taxon>
        <taxon>Embryophyta</taxon>
        <taxon>Tracheophyta</taxon>
        <taxon>Spermatophyta</taxon>
        <taxon>Magnoliopsida</taxon>
        <taxon>eudicotyledons</taxon>
        <taxon>Gunneridae</taxon>
        <taxon>Pentapetalae</taxon>
        <taxon>rosids</taxon>
        <taxon>fabids</taxon>
        <taxon>Fabales</taxon>
        <taxon>Fabaceae</taxon>
        <taxon>Papilionoideae</taxon>
        <taxon>50 kb inversion clade</taxon>
        <taxon>NPAAA clade</taxon>
        <taxon>indigoferoid/millettioid clade</taxon>
        <taxon>Phaseoleae</taxon>
        <taxon>Vigna</taxon>
    </lineage>
</organism>
<accession>A0A4D6MTJ9</accession>
<proteinExistence type="predicted"/>
<evidence type="ECO:0000313" key="2">
    <source>
        <dbReference type="EMBL" id="QCE04754.1"/>
    </source>
</evidence>
<evidence type="ECO:0000313" key="1">
    <source>
        <dbReference type="EMBL" id="QCE04753.1"/>
    </source>
</evidence>
<reference evidence="1 3" key="1">
    <citation type="submission" date="2019-04" db="EMBL/GenBank/DDBJ databases">
        <title>An improved genome assembly and genetic linkage map for asparagus bean, Vigna unguiculata ssp. sesquipedialis.</title>
        <authorList>
            <person name="Xia Q."/>
            <person name="Zhang R."/>
            <person name="Dong Y."/>
        </authorList>
    </citation>
    <scope>NUCLEOTIDE SEQUENCE [LARGE SCALE GENOMIC DNA]</scope>
    <source>
        <tissue evidence="1">Leaf</tissue>
    </source>
</reference>
<keyword evidence="3" id="KW-1185">Reference proteome</keyword>
<evidence type="ECO:0000313" key="3">
    <source>
        <dbReference type="Proteomes" id="UP000501690"/>
    </source>
</evidence>